<dbReference type="Proteomes" id="UP001150581">
    <property type="component" value="Unassembled WGS sequence"/>
</dbReference>
<protein>
    <submittedName>
        <fullName evidence="1">Uncharacterized protein</fullName>
    </submittedName>
</protein>
<accession>A0ACC1IKE5</accession>
<reference evidence="1" key="1">
    <citation type="submission" date="2022-07" db="EMBL/GenBank/DDBJ databases">
        <title>Phylogenomic reconstructions and comparative analyses of Kickxellomycotina fungi.</title>
        <authorList>
            <person name="Reynolds N.K."/>
            <person name="Stajich J.E."/>
            <person name="Barry K."/>
            <person name="Grigoriev I.V."/>
            <person name="Crous P."/>
            <person name="Smith M.E."/>
        </authorList>
    </citation>
    <scope>NUCLEOTIDE SEQUENCE</scope>
    <source>
        <strain evidence="1">Benny 63K</strain>
    </source>
</reference>
<organism evidence="1 2">
    <name type="scientific">Kickxella alabastrina</name>
    <dbReference type="NCBI Taxonomy" id="61397"/>
    <lineage>
        <taxon>Eukaryota</taxon>
        <taxon>Fungi</taxon>
        <taxon>Fungi incertae sedis</taxon>
        <taxon>Zoopagomycota</taxon>
        <taxon>Kickxellomycotina</taxon>
        <taxon>Kickxellomycetes</taxon>
        <taxon>Kickxellales</taxon>
        <taxon>Kickxellaceae</taxon>
        <taxon>Kickxella</taxon>
    </lineage>
</organism>
<proteinExistence type="predicted"/>
<keyword evidence="2" id="KW-1185">Reference proteome</keyword>
<comment type="caution">
    <text evidence="1">The sequence shown here is derived from an EMBL/GenBank/DDBJ whole genome shotgun (WGS) entry which is preliminary data.</text>
</comment>
<sequence length="76" mass="8464">ASCRARSTRTMAFSICRFPRLSRACQRRSWTRGGPGKVLRRSSPLLFLSLQVCSRITSRSTLIGLLLISLLQVLGV</sequence>
<evidence type="ECO:0000313" key="2">
    <source>
        <dbReference type="Proteomes" id="UP001150581"/>
    </source>
</evidence>
<dbReference type="EMBL" id="JANBPG010000360">
    <property type="protein sequence ID" value="KAJ1897162.1"/>
    <property type="molecule type" value="Genomic_DNA"/>
</dbReference>
<evidence type="ECO:0000313" key="1">
    <source>
        <dbReference type="EMBL" id="KAJ1897162.1"/>
    </source>
</evidence>
<name>A0ACC1IKE5_9FUNG</name>
<gene>
    <name evidence="1" type="ORF">LPJ66_003536</name>
</gene>
<feature type="non-terminal residue" evidence="1">
    <location>
        <position position="1"/>
    </location>
</feature>
<feature type="non-terminal residue" evidence="1">
    <location>
        <position position="76"/>
    </location>
</feature>